<dbReference type="NCBIfam" id="NF041144">
    <property type="entry name" value="expansin_EXLX1"/>
    <property type="match status" value="1"/>
</dbReference>
<feature type="chain" id="PRO_5005548208" description="Expansin-like EG45 domain-containing protein" evidence="2">
    <location>
        <begin position="25"/>
        <end position="237"/>
    </location>
</feature>
<feature type="signal peptide" evidence="2">
    <location>
        <begin position="1"/>
        <end position="24"/>
    </location>
</feature>
<proteinExistence type="predicted"/>
<dbReference type="AlphaFoldDB" id="A0A0L0SSC5"/>
<evidence type="ECO:0000256" key="1">
    <source>
        <dbReference type="ARBA" id="ARBA00022729"/>
    </source>
</evidence>
<dbReference type="EMBL" id="GG745347">
    <property type="protein sequence ID" value="KNE65269.1"/>
    <property type="molecule type" value="Genomic_DNA"/>
</dbReference>
<gene>
    <name evidence="3" type="ORF">AMAG_10913</name>
</gene>
<dbReference type="InterPro" id="IPR036749">
    <property type="entry name" value="Expansin_CBD_sf"/>
</dbReference>
<dbReference type="Gene3D" id="2.40.40.10">
    <property type="entry name" value="RlpA-like domain"/>
    <property type="match status" value="1"/>
</dbReference>
<keyword evidence="4" id="KW-1185">Reference proteome</keyword>
<dbReference type="STRING" id="578462.A0A0L0SSC5"/>
<sequence>MHSAPVLLLALIAVLLAVAHGASASPLAKRHTSTYNYLKNGVGKMTFWTERGDSGGQCMLDPPANQMAVALGTNGLDNFGKNLASMCGVCIRIHNGAKSVVAHVINKLPDADRGPGDLDVTGPVWRALTTIPPGELYDIKWEVVNCPDVSGPLSYKWKDGSSQWWAGIEIRNHKKPVVSVTVNNQKPARQMYNYFVSNSGFGKGPFTVKTTFSDGSSITDTNIPLRAGAEVQGKTSQ</sequence>
<dbReference type="SUPFAM" id="SSF49590">
    <property type="entry name" value="PHL pollen allergen"/>
    <property type="match status" value="1"/>
</dbReference>
<dbReference type="InterPro" id="IPR051477">
    <property type="entry name" value="Expansin_CellWall"/>
</dbReference>
<dbReference type="SUPFAM" id="SSF50685">
    <property type="entry name" value="Barwin-like endoglucanases"/>
    <property type="match status" value="1"/>
</dbReference>
<dbReference type="Proteomes" id="UP000054350">
    <property type="component" value="Unassembled WGS sequence"/>
</dbReference>
<evidence type="ECO:0008006" key="5">
    <source>
        <dbReference type="Google" id="ProtNLM"/>
    </source>
</evidence>
<dbReference type="eggNOG" id="ENOG502S9P9">
    <property type="taxonomic scope" value="Eukaryota"/>
</dbReference>
<dbReference type="VEuPathDB" id="FungiDB:AMAG_10913"/>
<evidence type="ECO:0000256" key="2">
    <source>
        <dbReference type="SAM" id="SignalP"/>
    </source>
</evidence>
<protein>
    <recommendedName>
        <fullName evidence="5">Expansin-like EG45 domain-containing protein</fullName>
    </recommendedName>
</protein>
<reference evidence="4" key="2">
    <citation type="submission" date="2009-11" db="EMBL/GenBank/DDBJ databases">
        <title>The Genome Sequence of Allomyces macrogynus strain ATCC 38327.</title>
        <authorList>
            <consortium name="The Broad Institute Genome Sequencing Platform"/>
            <person name="Russ C."/>
            <person name="Cuomo C."/>
            <person name="Shea T."/>
            <person name="Young S.K."/>
            <person name="Zeng Q."/>
            <person name="Koehrsen M."/>
            <person name="Haas B."/>
            <person name="Borodovsky M."/>
            <person name="Guigo R."/>
            <person name="Alvarado L."/>
            <person name="Berlin A."/>
            <person name="Borenstein D."/>
            <person name="Chen Z."/>
            <person name="Engels R."/>
            <person name="Freedman E."/>
            <person name="Gellesch M."/>
            <person name="Goldberg J."/>
            <person name="Griggs A."/>
            <person name="Gujja S."/>
            <person name="Heiman D."/>
            <person name="Hepburn T."/>
            <person name="Howarth C."/>
            <person name="Jen D."/>
            <person name="Larson L."/>
            <person name="Lewis B."/>
            <person name="Mehta T."/>
            <person name="Park D."/>
            <person name="Pearson M."/>
            <person name="Roberts A."/>
            <person name="Saif S."/>
            <person name="Shenoy N."/>
            <person name="Sisk P."/>
            <person name="Stolte C."/>
            <person name="Sykes S."/>
            <person name="Walk T."/>
            <person name="White J."/>
            <person name="Yandava C."/>
            <person name="Burger G."/>
            <person name="Gray M.W."/>
            <person name="Holland P.W.H."/>
            <person name="King N."/>
            <person name="Lang F.B.F."/>
            <person name="Roger A.J."/>
            <person name="Ruiz-Trillo I."/>
            <person name="Lander E."/>
            <person name="Nusbaum C."/>
        </authorList>
    </citation>
    <scope>NUCLEOTIDE SEQUENCE [LARGE SCALE GENOMIC DNA]</scope>
    <source>
        <strain evidence="4">ATCC 38327</strain>
    </source>
</reference>
<organism evidence="3 4">
    <name type="scientific">Allomyces macrogynus (strain ATCC 38327)</name>
    <name type="common">Allomyces javanicus var. macrogynus</name>
    <dbReference type="NCBI Taxonomy" id="578462"/>
    <lineage>
        <taxon>Eukaryota</taxon>
        <taxon>Fungi</taxon>
        <taxon>Fungi incertae sedis</taxon>
        <taxon>Blastocladiomycota</taxon>
        <taxon>Blastocladiomycetes</taxon>
        <taxon>Blastocladiales</taxon>
        <taxon>Blastocladiaceae</taxon>
        <taxon>Allomyces</taxon>
    </lineage>
</organism>
<dbReference type="Gene3D" id="2.60.40.760">
    <property type="entry name" value="Expansin, cellulose-binding-like domain"/>
    <property type="match status" value="1"/>
</dbReference>
<evidence type="ECO:0000313" key="4">
    <source>
        <dbReference type="Proteomes" id="UP000054350"/>
    </source>
</evidence>
<dbReference type="CDD" id="cd22271">
    <property type="entry name" value="DPBB_EXP_N-like"/>
    <property type="match status" value="1"/>
</dbReference>
<dbReference type="InterPro" id="IPR036908">
    <property type="entry name" value="RlpA-like_sf"/>
</dbReference>
<dbReference type="PANTHER" id="PTHR31836:SF21">
    <property type="entry name" value="EXPANSIN-LIKE PROTEIN 7"/>
    <property type="match status" value="1"/>
</dbReference>
<dbReference type="OMA" id="DYNHFVS"/>
<accession>A0A0L0SSC5</accession>
<evidence type="ECO:0000313" key="3">
    <source>
        <dbReference type="EMBL" id="KNE65269.1"/>
    </source>
</evidence>
<dbReference type="OrthoDB" id="406505at2759"/>
<reference evidence="3 4" key="1">
    <citation type="submission" date="2009-11" db="EMBL/GenBank/DDBJ databases">
        <title>Annotation of Allomyces macrogynus ATCC 38327.</title>
        <authorList>
            <consortium name="The Broad Institute Genome Sequencing Platform"/>
            <person name="Russ C."/>
            <person name="Cuomo C."/>
            <person name="Burger G."/>
            <person name="Gray M.W."/>
            <person name="Holland P.W.H."/>
            <person name="King N."/>
            <person name="Lang F.B.F."/>
            <person name="Roger A.J."/>
            <person name="Ruiz-Trillo I."/>
            <person name="Young S.K."/>
            <person name="Zeng Q."/>
            <person name="Gargeya S."/>
            <person name="Fitzgerald M."/>
            <person name="Haas B."/>
            <person name="Abouelleil A."/>
            <person name="Alvarado L."/>
            <person name="Arachchi H.M."/>
            <person name="Berlin A."/>
            <person name="Chapman S.B."/>
            <person name="Gearin G."/>
            <person name="Goldberg J."/>
            <person name="Griggs A."/>
            <person name="Gujja S."/>
            <person name="Hansen M."/>
            <person name="Heiman D."/>
            <person name="Howarth C."/>
            <person name="Larimer J."/>
            <person name="Lui A."/>
            <person name="MacDonald P.J.P."/>
            <person name="McCowen C."/>
            <person name="Montmayeur A."/>
            <person name="Murphy C."/>
            <person name="Neiman D."/>
            <person name="Pearson M."/>
            <person name="Priest M."/>
            <person name="Roberts A."/>
            <person name="Saif S."/>
            <person name="Shea T."/>
            <person name="Sisk P."/>
            <person name="Stolte C."/>
            <person name="Sykes S."/>
            <person name="Wortman J."/>
            <person name="Nusbaum C."/>
            <person name="Birren B."/>
        </authorList>
    </citation>
    <scope>NUCLEOTIDE SEQUENCE [LARGE SCALE GENOMIC DNA]</scope>
    <source>
        <strain evidence="3 4">ATCC 38327</strain>
    </source>
</reference>
<dbReference type="InterPro" id="IPR049818">
    <property type="entry name" value="Expansin_EXLX1-like"/>
</dbReference>
<dbReference type="PANTHER" id="PTHR31836">
    <property type="match status" value="1"/>
</dbReference>
<keyword evidence="1 2" id="KW-0732">Signal</keyword>
<name>A0A0L0SSC5_ALLM3</name>